<dbReference type="EMBL" id="KQ816420">
    <property type="protein sequence ID" value="OAD46925.1"/>
    <property type="molecule type" value="Genomic_DNA"/>
</dbReference>
<gene>
    <name evidence="1" type="ORF">WN48_09005</name>
</gene>
<proteinExistence type="predicted"/>
<protein>
    <submittedName>
        <fullName evidence="1">Uncharacterized protein</fullName>
    </submittedName>
</protein>
<reference evidence="1 2" key="1">
    <citation type="submission" date="2015-07" db="EMBL/GenBank/DDBJ databases">
        <title>The genome of Eufriesea mexicana.</title>
        <authorList>
            <person name="Pan H."/>
            <person name="Kapheim K."/>
        </authorList>
    </citation>
    <scope>NUCLEOTIDE SEQUENCE [LARGE SCALE GENOMIC DNA]</scope>
    <source>
        <strain evidence="1">0111107269</strain>
        <tissue evidence="1">Whole body</tissue>
    </source>
</reference>
<dbReference type="Proteomes" id="UP000250275">
    <property type="component" value="Unassembled WGS sequence"/>
</dbReference>
<organism evidence="1 2">
    <name type="scientific">Eufriesea mexicana</name>
    <dbReference type="NCBI Taxonomy" id="516756"/>
    <lineage>
        <taxon>Eukaryota</taxon>
        <taxon>Metazoa</taxon>
        <taxon>Ecdysozoa</taxon>
        <taxon>Arthropoda</taxon>
        <taxon>Hexapoda</taxon>
        <taxon>Insecta</taxon>
        <taxon>Pterygota</taxon>
        <taxon>Neoptera</taxon>
        <taxon>Endopterygota</taxon>
        <taxon>Hymenoptera</taxon>
        <taxon>Apocrita</taxon>
        <taxon>Aculeata</taxon>
        <taxon>Apoidea</taxon>
        <taxon>Anthophila</taxon>
        <taxon>Apidae</taxon>
        <taxon>Eufriesea</taxon>
    </lineage>
</organism>
<evidence type="ECO:0000313" key="1">
    <source>
        <dbReference type="EMBL" id="OAD46925.1"/>
    </source>
</evidence>
<accession>A0A310S676</accession>
<keyword evidence="2" id="KW-1185">Reference proteome</keyword>
<sequence length="53" mass="6277">MPKKYIAQHELIATDTSGTISRKRTLETEKKYPIPLREKSFYANQWKNPIQRA</sequence>
<name>A0A310S676_9HYME</name>
<evidence type="ECO:0000313" key="2">
    <source>
        <dbReference type="Proteomes" id="UP000250275"/>
    </source>
</evidence>
<dbReference type="AlphaFoldDB" id="A0A310S676"/>